<proteinExistence type="predicted"/>
<evidence type="ECO:0000313" key="3">
    <source>
        <dbReference type="EMBL" id="MFC2925845.1"/>
    </source>
</evidence>
<keyword evidence="4" id="KW-1185">Reference proteome</keyword>
<dbReference type="Proteomes" id="UP001595379">
    <property type="component" value="Unassembled WGS sequence"/>
</dbReference>
<keyword evidence="1 3" id="KW-0378">Hydrolase</keyword>
<dbReference type="SUPFAM" id="SSF53474">
    <property type="entry name" value="alpha/beta-Hydrolases"/>
    <property type="match status" value="1"/>
</dbReference>
<protein>
    <submittedName>
        <fullName evidence="3">Alpha/beta fold hydrolase</fullName>
    </submittedName>
</protein>
<dbReference type="GO" id="GO:0016787">
    <property type="term" value="F:hydrolase activity"/>
    <property type="evidence" value="ECO:0007669"/>
    <property type="project" value="UniProtKB-KW"/>
</dbReference>
<name>A0ABV6ZWR0_9PROT</name>
<accession>A0ABV6ZWR0</accession>
<dbReference type="Gene3D" id="3.40.50.1820">
    <property type="entry name" value="alpha/beta hydrolase"/>
    <property type="match status" value="1"/>
</dbReference>
<dbReference type="InterPro" id="IPR000073">
    <property type="entry name" value="AB_hydrolase_1"/>
</dbReference>
<dbReference type="EMBL" id="JBHRSV010000012">
    <property type="protein sequence ID" value="MFC2925845.1"/>
    <property type="molecule type" value="Genomic_DNA"/>
</dbReference>
<dbReference type="InterPro" id="IPR000639">
    <property type="entry name" value="Epox_hydrolase-like"/>
</dbReference>
<dbReference type="Pfam" id="PF00561">
    <property type="entry name" value="Abhydrolase_1"/>
    <property type="match status" value="1"/>
</dbReference>
<evidence type="ECO:0000259" key="2">
    <source>
        <dbReference type="Pfam" id="PF00561"/>
    </source>
</evidence>
<dbReference type="RefSeq" id="WP_343164964.1">
    <property type="nucleotide sequence ID" value="NZ_JBHRSV010000012.1"/>
</dbReference>
<gene>
    <name evidence="3" type="ORF">ACFOOR_06980</name>
</gene>
<feature type="domain" description="AB hydrolase-1" evidence="2">
    <location>
        <begin position="29"/>
        <end position="301"/>
    </location>
</feature>
<comment type="caution">
    <text evidence="3">The sequence shown here is derived from an EMBL/GenBank/DDBJ whole genome shotgun (WGS) entry which is preliminary data.</text>
</comment>
<dbReference type="PRINTS" id="PR00412">
    <property type="entry name" value="EPOXHYDRLASE"/>
</dbReference>
<dbReference type="PANTHER" id="PTHR43329">
    <property type="entry name" value="EPOXIDE HYDROLASE"/>
    <property type="match status" value="1"/>
</dbReference>
<evidence type="ECO:0000256" key="1">
    <source>
        <dbReference type="ARBA" id="ARBA00022801"/>
    </source>
</evidence>
<dbReference type="InterPro" id="IPR029058">
    <property type="entry name" value="AB_hydrolase_fold"/>
</dbReference>
<organism evidence="3 4">
    <name type="scientific">Hyphobacterium vulgare</name>
    <dbReference type="NCBI Taxonomy" id="1736751"/>
    <lineage>
        <taxon>Bacteria</taxon>
        <taxon>Pseudomonadati</taxon>
        <taxon>Pseudomonadota</taxon>
        <taxon>Alphaproteobacteria</taxon>
        <taxon>Maricaulales</taxon>
        <taxon>Maricaulaceae</taxon>
        <taxon>Hyphobacterium</taxon>
    </lineage>
</organism>
<reference evidence="4" key="1">
    <citation type="journal article" date="2019" name="Int. J. Syst. Evol. Microbiol.">
        <title>The Global Catalogue of Microorganisms (GCM) 10K type strain sequencing project: providing services to taxonomists for standard genome sequencing and annotation.</title>
        <authorList>
            <consortium name="The Broad Institute Genomics Platform"/>
            <consortium name="The Broad Institute Genome Sequencing Center for Infectious Disease"/>
            <person name="Wu L."/>
            <person name="Ma J."/>
        </authorList>
    </citation>
    <scope>NUCLEOTIDE SEQUENCE [LARGE SCALE GENOMIC DNA]</scope>
    <source>
        <strain evidence="4">KCTC 52487</strain>
    </source>
</reference>
<sequence length="316" mass="35127">MTGFPAPQRIATNGIELSVHIGGPEDGIPILLLHGWPELAFSWSPLWDDLIAAGRRVIAPDLRGFGGSDAPPDAKDYGIDTMVADLTGLLDALGIEKAIWCGHDWGGLISWPGAALAGDRYLGAIGVNTPHLPRPSTPPSAAFRELSGPEHYILRFQEDGIEKAFEGREDDFFAFIFGAPVPARAMEAMRPQLSHIVALFMDFEGRPDDRIVVSPEDRRVFADTYRKTGFRTPIHLYKNFDANWERMGGVDLRLSMPCLMVSAECDFMLPPSLARWMPALCQDLEMHVIEGCGHWTMWEKPEELAALITDWVGRRF</sequence>
<evidence type="ECO:0000313" key="4">
    <source>
        <dbReference type="Proteomes" id="UP001595379"/>
    </source>
</evidence>